<evidence type="ECO:0000313" key="1">
    <source>
        <dbReference type="EMBL" id="KAB2595785.1"/>
    </source>
</evidence>
<evidence type="ECO:0000313" key="2">
    <source>
        <dbReference type="Proteomes" id="UP000327157"/>
    </source>
</evidence>
<reference evidence="2" key="2">
    <citation type="submission" date="2019-10" db="EMBL/GenBank/DDBJ databases">
        <title>A de novo genome assembly of a pear dwarfing rootstock.</title>
        <authorList>
            <person name="Wang F."/>
            <person name="Wang J."/>
            <person name="Li S."/>
            <person name="Zhang Y."/>
            <person name="Fang M."/>
            <person name="Ma L."/>
            <person name="Zhao Y."/>
            <person name="Jiang S."/>
        </authorList>
    </citation>
    <scope>NUCLEOTIDE SEQUENCE [LARGE SCALE GENOMIC DNA]</scope>
</reference>
<gene>
    <name evidence="1" type="ORF">D8674_031235</name>
</gene>
<dbReference type="Proteomes" id="UP000327157">
    <property type="component" value="Chromosome 7"/>
</dbReference>
<organism evidence="1 2">
    <name type="scientific">Pyrus ussuriensis x Pyrus communis</name>
    <dbReference type="NCBI Taxonomy" id="2448454"/>
    <lineage>
        <taxon>Eukaryota</taxon>
        <taxon>Viridiplantae</taxon>
        <taxon>Streptophyta</taxon>
        <taxon>Embryophyta</taxon>
        <taxon>Tracheophyta</taxon>
        <taxon>Spermatophyta</taxon>
        <taxon>Magnoliopsida</taxon>
        <taxon>eudicotyledons</taxon>
        <taxon>Gunneridae</taxon>
        <taxon>Pentapetalae</taxon>
        <taxon>rosids</taxon>
        <taxon>fabids</taxon>
        <taxon>Rosales</taxon>
        <taxon>Rosaceae</taxon>
        <taxon>Amygdaloideae</taxon>
        <taxon>Maleae</taxon>
        <taxon>Pyrus</taxon>
    </lineage>
</organism>
<accession>A0A5N5EYI0</accession>
<name>A0A5N5EYI0_9ROSA</name>
<protein>
    <submittedName>
        <fullName evidence="1">Uncharacterized protein</fullName>
    </submittedName>
</protein>
<reference evidence="1 2" key="3">
    <citation type="submission" date="2019-11" db="EMBL/GenBank/DDBJ databases">
        <title>A de novo genome assembly of a pear dwarfing rootstock.</title>
        <authorList>
            <person name="Wang F."/>
            <person name="Wang J."/>
            <person name="Li S."/>
            <person name="Zhang Y."/>
            <person name="Fang M."/>
            <person name="Ma L."/>
            <person name="Zhao Y."/>
            <person name="Jiang S."/>
        </authorList>
    </citation>
    <scope>NUCLEOTIDE SEQUENCE [LARGE SCALE GENOMIC DNA]</scope>
    <source>
        <strain evidence="1">S2</strain>
        <tissue evidence="1">Leaf</tissue>
    </source>
</reference>
<sequence>MHWRPSSPPLRWIDCGCARRVVQRHRQLDAGLGREQQRFSGVSMVGFWVLADPISGNNRRLGFRQQFLAFLRSKKSRSRESPVRLRSVRG</sequence>
<proteinExistence type="predicted"/>
<comment type="caution">
    <text evidence="1">The sequence shown here is derived from an EMBL/GenBank/DDBJ whole genome shotgun (WGS) entry which is preliminary data.</text>
</comment>
<keyword evidence="2" id="KW-1185">Reference proteome</keyword>
<dbReference type="AlphaFoldDB" id="A0A5N5EYI0"/>
<reference evidence="1 2" key="1">
    <citation type="submission" date="2019-09" db="EMBL/GenBank/DDBJ databases">
        <authorList>
            <person name="Ou C."/>
        </authorList>
    </citation>
    <scope>NUCLEOTIDE SEQUENCE [LARGE SCALE GENOMIC DNA]</scope>
    <source>
        <strain evidence="1">S2</strain>
        <tissue evidence="1">Leaf</tissue>
    </source>
</reference>
<dbReference type="EMBL" id="SMOL01000781">
    <property type="protein sequence ID" value="KAB2595785.1"/>
    <property type="molecule type" value="Genomic_DNA"/>
</dbReference>